<dbReference type="OrthoDB" id="9983560at2759"/>
<dbReference type="InterPro" id="IPR012951">
    <property type="entry name" value="BBE"/>
</dbReference>
<accession>A0A0F4ZL33</accession>
<dbReference type="PANTHER" id="PTHR13878:SF91">
    <property type="entry name" value="FAD BINDING DOMAIN PROTEIN (AFU_ORTHOLOGUE AFUA_6G12070)-RELATED"/>
    <property type="match status" value="1"/>
</dbReference>
<dbReference type="EMBL" id="LAEV01000214">
    <property type="protein sequence ID" value="KKA30841.1"/>
    <property type="molecule type" value="Genomic_DNA"/>
</dbReference>
<dbReference type="Gene3D" id="3.30.465.10">
    <property type="match status" value="2"/>
</dbReference>
<keyword evidence="2" id="KW-0560">Oxidoreductase</keyword>
<dbReference type="InterPro" id="IPR036318">
    <property type="entry name" value="FAD-bd_PCMH-like_sf"/>
</dbReference>
<evidence type="ECO:0000256" key="2">
    <source>
        <dbReference type="ARBA" id="ARBA00023002"/>
    </source>
</evidence>
<dbReference type="InterPro" id="IPR006094">
    <property type="entry name" value="Oxid_FAD_bind_N"/>
</dbReference>
<dbReference type="AlphaFoldDB" id="A0A0F4ZL33"/>
<dbReference type="GO" id="GO:0016491">
    <property type="term" value="F:oxidoreductase activity"/>
    <property type="evidence" value="ECO:0007669"/>
    <property type="project" value="UniProtKB-KW"/>
</dbReference>
<dbReference type="PANTHER" id="PTHR13878">
    <property type="entry name" value="GULONOLACTONE OXIDASE"/>
    <property type="match status" value="1"/>
</dbReference>
<dbReference type="InterPro" id="IPR016166">
    <property type="entry name" value="FAD-bd_PCMH"/>
</dbReference>
<feature type="domain" description="FAD-binding PCMH-type" evidence="4">
    <location>
        <begin position="182"/>
        <end position="361"/>
    </location>
</feature>
<evidence type="ECO:0000256" key="1">
    <source>
        <dbReference type="ARBA" id="ARBA00005466"/>
    </source>
</evidence>
<feature type="chain" id="PRO_5002482552" description="FAD-binding PCMH-type domain-containing protein" evidence="3">
    <location>
        <begin position="22"/>
        <end position="654"/>
    </location>
</feature>
<comment type="caution">
    <text evidence="5">The sequence shown here is derived from an EMBL/GenBank/DDBJ whole genome shotgun (WGS) entry which is preliminary data.</text>
</comment>
<evidence type="ECO:0000313" key="5">
    <source>
        <dbReference type="EMBL" id="KKA30841.1"/>
    </source>
</evidence>
<evidence type="ECO:0000313" key="6">
    <source>
        <dbReference type="Proteomes" id="UP000033483"/>
    </source>
</evidence>
<dbReference type="PROSITE" id="PS51387">
    <property type="entry name" value="FAD_PCMH"/>
    <property type="match status" value="1"/>
</dbReference>
<keyword evidence="6" id="KW-1185">Reference proteome</keyword>
<reference evidence="5 6" key="1">
    <citation type="submission" date="2015-03" db="EMBL/GenBank/DDBJ databases">
        <authorList>
            <person name="Radwan O."/>
            <person name="Al-Naeli F.A."/>
            <person name="Rendon G.A."/>
            <person name="Fields C."/>
        </authorList>
    </citation>
    <scope>NUCLEOTIDE SEQUENCE [LARGE SCALE GENOMIC DNA]</scope>
    <source>
        <strain evidence="5">CR-DP1</strain>
    </source>
</reference>
<dbReference type="Pfam" id="PF08031">
    <property type="entry name" value="BBE"/>
    <property type="match status" value="1"/>
</dbReference>
<proteinExistence type="inferred from homology"/>
<evidence type="ECO:0000256" key="3">
    <source>
        <dbReference type="SAM" id="SignalP"/>
    </source>
</evidence>
<evidence type="ECO:0000259" key="4">
    <source>
        <dbReference type="PROSITE" id="PS51387"/>
    </source>
</evidence>
<dbReference type="InterPro" id="IPR016169">
    <property type="entry name" value="FAD-bd_PCMH_sub2"/>
</dbReference>
<comment type="similarity">
    <text evidence="1">Belongs to the oxygen-dependent FAD-linked oxidoreductase family.</text>
</comment>
<organism evidence="5 6">
    <name type="scientific">Thielaviopsis punctulata</name>
    <dbReference type="NCBI Taxonomy" id="72032"/>
    <lineage>
        <taxon>Eukaryota</taxon>
        <taxon>Fungi</taxon>
        <taxon>Dikarya</taxon>
        <taxon>Ascomycota</taxon>
        <taxon>Pezizomycotina</taxon>
        <taxon>Sordariomycetes</taxon>
        <taxon>Hypocreomycetidae</taxon>
        <taxon>Microascales</taxon>
        <taxon>Ceratocystidaceae</taxon>
        <taxon>Thielaviopsis</taxon>
    </lineage>
</organism>
<dbReference type="SUPFAM" id="SSF56176">
    <property type="entry name" value="FAD-binding/transporter-associated domain-like"/>
    <property type="match status" value="1"/>
</dbReference>
<name>A0A0F4ZL33_9PEZI</name>
<dbReference type="GO" id="GO:0071949">
    <property type="term" value="F:FAD binding"/>
    <property type="evidence" value="ECO:0007669"/>
    <property type="project" value="InterPro"/>
</dbReference>
<gene>
    <name evidence="5" type="ORF">TD95_000755</name>
</gene>
<dbReference type="Pfam" id="PF01565">
    <property type="entry name" value="FAD_binding_4"/>
    <property type="match status" value="1"/>
</dbReference>
<feature type="signal peptide" evidence="3">
    <location>
        <begin position="1"/>
        <end position="21"/>
    </location>
</feature>
<dbReference type="InterPro" id="IPR050432">
    <property type="entry name" value="FAD-linked_Oxidoreductases_BP"/>
</dbReference>
<dbReference type="Proteomes" id="UP000033483">
    <property type="component" value="Unassembled WGS sequence"/>
</dbReference>
<keyword evidence="3" id="KW-0732">Signal</keyword>
<protein>
    <recommendedName>
        <fullName evidence="4">FAD-binding PCMH-type domain-containing protein</fullName>
    </recommendedName>
</protein>
<sequence length="654" mass="71326">MVNKIALSATLLASTALGAETDSLPVLGETVSATVSATTAKLFDGETFQITEASLASLAAINATDASIFGFASNDSATLARQAQFGSCKTYAGDALWPSDELWDTFNKLSGGKLIKTVPMGSVCYDDFGNENADSCNYITANWNNNSYIFTDSPVGFNTPLYEGCTCIPPTLWIHGNGHCTDGGLPSYSVNVSTVADVQLAVNFARSLNLRLNIKNTGHDFAAKSMGGGALSIWTHNLKDIEFYSDFTQGSYSGPAMKVGAGVQAFEMYEAANKYGVTAVGGEGQTVGLMGGYIQGGGHSPISGWYGMAADSILAIELVTADGRFLTVTEESEPDLFWAISGAGGSTYGVVTSMVIQVQEKIDVSTMTLSIGPTSPDGVTNEQLFAAMRIFFSNFVEYGYDKRMYIYFTFIPVGTDSYLFSLAPWFAPNTQLDDFKTNTTEPLLKAWADLGIETSPVYGYHDNYYDAWKAVFPLETFGSLVYRQGSRLFPKENFENETKFNATWDAITSVMKEGAMVIGFNIAPRHADGKVYDNAINPAWSNNLCHLIMAGMWETDSSLATIQNISDTVTFDWMERWRAVTPGSGAYMSEADYIEPNFQQSFWGDKYARALAIKEKWDPNDVFYAHMAVGSDKWEMTEKIFGHLPLQASKLCRV</sequence>